<dbReference type="EMBL" id="BPRE01000025">
    <property type="protein sequence ID" value="GJE78441.1"/>
    <property type="molecule type" value="Genomic_DNA"/>
</dbReference>
<keyword evidence="2" id="KW-1185">Reference proteome</keyword>
<evidence type="ECO:0008006" key="3">
    <source>
        <dbReference type="Google" id="ProtNLM"/>
    </source>
</evidence>
<organism evidence="1 2">
    <name type="scientific">Methylorubrum suomiense</name>
    <dbReference type="NCBI Taxonomy" id="144191"/>
    <lineage>
        <taxon>Bacteria</taxon>
        <taxon>Pseudomonadati</taxon>
        <taxon>Pseudomonadota</taxon>
        <taxon>Alphaproteobacteria</taxon>
        <taxon>Hyphomicrobiales</taxon>
        <taxon>Methylobacteriaceae</taxon>
        <taxon>Methylorubrum</taxon>
    </lineage>
</organism>
<comment type="caution">
    <text evidence="1">The sequence shown here is derived from an EMBL/GenBank/DDBJ whole genome shotgun (WGS) entry which is preliminary data.</text>
</comment>
<accession>A0ABQ4V228</accession>
<reference evidence="1" key="1">
    <citation type="journal article" date="2021" name="Front. Microbiol.">
        <title>Comprehensive Comparative Genomics and Phenotyping of Methylobacterium Species.</title>
        <authorList>
            <person name="Alessa O."/>
            <person name="Ogura Y."/>
            <person name="Fujitani Y."/>
            <person name="Takami H."/>
            <person name="Hayashi T."/>
            <person name="Sahin N."/>
            <person name="Tani A."/>
        </authorList>
    </citation>
    <scope>NUCLEOTIDE SEQUENCE</scope>
    <source>
        <strain evidence="1">DSM 14458</strain>
    </source>
</reference>
<dbReference type="Proteomes" id="UP001055093">
    <property type="component" value="Unassembled WGS sequence"/>
</dbReference>
<dbReference type="InterPro" id="IPR022243">
    <property type="entry name" value="DUF3768"/>
</dbReference>
<reference evidence="1" key="2">
    <citation type="submission" date="2021-08" db="EMBL/GenBank/DDBJ databases">
        <authorList>
            <person name="Tani A."/>
            <person name="Ola A."/>
            <person name="Ogura Y."/>
            <person name="Katsura K."/>
            <person name="Hayashi T."/>
        </authorList>
    </citation>
    <scope>NUCLEOTIDE SEQUENCE</scope>
    <source>
        <strain evidence="1">DSM 14458</strain>
    </source>
</reference>
<name>A0ABQ4V228_9HYPH</name>
<dbReference type="RefSeq" id="WP_238308806.1">
    <property type="nucleotide sequence ID" value="NZ_BPRE01000025.1"/>
</dbReference>
<evidence type="ECO:0000313" key="2">
    <source>
        <dbReference type="Proteomes" id="UP001055093"/>
    </source>
</evidence>
<proteinExistence type="predicted"/>
<gene>
    <name evidence="1" type="ORF">BGCPKDLD_5057</name>
</gene>
<sequence>MSRTAAIRRLNDALRSQLTGGRLMLTPGVSQLAPLDRLAVLNLMREFSAFTPDNDPHGEHDFGSVEHKGTRYFWKIDYYDLQLAMHSPDAANPAVTVRVLTLMRADEY</sequence>
<dbReference type="Pfam" id="PF12599">
    <property type="entry name" value="DUF3768"/>
    <property type="match status" value="1"/>
</dbReference>
<evidence type="ECO:0000313" key="1">
    <source>
        <dbReference type="EMBL" id="GJE78441.1"/>
    </source>
</evidence>
<protein>
    <recommendedName>
        <fullName evidence="3">DUF3768 domain-containing protein</fullName>
    </recommendedName>
</protein>